<keyword evidence="1" id="KW-0472">Membrane</keyword>
<evidence type="ECO:0000256" key="1">
    <source>
        <dbReference type="SAM" id="Phobius"/>
    </source>
</evidence>
<proteinExistence type="predicted"/>
<evidence type="ECO:0000313" key="3">
    <source>
        <dbReference type="Proteomes" id="UP000476332"/>
    </source>
</evidence>
<keyword evidence="1" id="KW-0812">Transmembrane</keyword>
<protein>
    <submittedName>
        <fullName evidence="2">Uncharacterized protein</fullName>
    </submittedName>
</protein>
<name>A0A6L9MKG2_9HYPH</name>
<gene>
    <name evidence="2" type="ORF">GTW51_16735</name>
</gene>
<dbReference type="EMBL" id="JAAAMJ010000015">
    <property type="protein sequence ID" value="NDV88349.1"/>
    <property type="molecule type" value="Genomic_DNA"/>
</dbReference>
<keyword evidence="3" id="KW-1185">Reference proteome</keyword>
<evidence type="ECO:0000313" key="2">
    <source>
        <dbReference type="EMBL" id="NDV88349.1"/>
    </source>
</evidence>
<sequence length="85" mass="9511">MTRHHDDDARQREAKAILDRVRQETEPQVGAHTEAMLTRTREHFMAGDADQNDRIEVIGTRIGRLAGVVGFVVLSLLLASQLFGD</sequence>
<dbReference type="Proteomes" id="UP000476332">
    <property type="component" value="Unassembled WGS sequence"/>
</dbReference>
<accession>A0A6L9MKG2</accession>
<organism evidence="2 3">
    <name type="scientific">Aurantimonas aggregata</name>
    <dbReference type="NCBI Taxonomy" id="2047720"/>
    <lineage>
        <taxon>Bacteria</taxon>
        <taxon>Pseudomonadati</taxon>
        <taxon>Pseudomonadota</taxon>
        <taxon>Alphaproteobacteria</taxon>
        <taxon>Hyphomicrobiales</taxon>
        <taxon>Aurantimonadaceae</taxon>
        <taxon>Aurantimonas</taxon>
    </lineage>
</organism>
<feature type="transmembrane region" description="Helical" evidence="1">
    <location>
        <begin position="62"/>
        <end position="83"/>
    </location>
</feature>
<dbReference type="AlphaFoldDB" id="A0A6L9MKG2"/>
<keyword evidence="1" id="KW-1133">Transmembrane helix</keyword>
<comment type="caution">
    <text evidence="2">The sequence shown here is derived from an EMBL/GenBank/DDBJ whole genome shotgun (WGS) entry which is preliminary data.</text>
</comment>
<reference evidence="2 3" key="1">
    <citation type="submission" date="2020-01" db="EMBL/GenBank/DDBJ databases">
        <title>Genomes of bacteria type strains.</title>
        <authorList>
            <person name="Chen J."/>
            <person name="Zhu S."/>
            <person name="Chen J."/>
        </authorList>
    </citation>
    <scope>NUCLEOTIDE SEQUENCE [LARGE SCALE GENOMIC DNA]</scope>
    <source>
        <strain evidence="2 3">KCTC 52919</strain>
    </source>
</reference>
<dbReference type="RefSeq" id="WP_163045186.1">
    <property type="nucleotide sequence ID" value="NZ_JAAAMJ010000015.1"/>
</dbReference>